<sequence length="63" mass="7285">MVRTDDAREPSDQLTDTEAAFWRFVRFGELPPRVLPYETVETVETEQPLLPREQPFDPGPHCA</sequence>
<accession>A0A1M5IAM9</accession>
<dbReference type="AlphaFoldDB" id="A0A1M5IAM9"/>
<reference evidence="2 3" key="1">
    <citation type="submission" date="2016-11" db="EMBL/GenBank/DDBJ databases">
        <authorList>
            <person name="Jaros S."/>
            <person name="Januszkiewicz K."/>
            <person name="Wedrychowicz H."/>
        </authorList>
    </citation>
    <scope>NUCLEOTIDE SEQUENCE [LARGE SCALE GENOMIC DNA]</scope>
    <source>
        <strain evidence="2 3">DSM 44523</strain>
    </source>
</reference>
<evidence type="ECO:0000256" key="1">
    <source>
        <dbReference type="SAM" id="MobiDB-lite"/>
    </source>
</evidence>
<name>A0A1M5IAM9_STRHI</name>
<dbReference type="Proteomes" id="UP000184501">
    <property type="component" value="Unassembled WGS sequence"/>
</dbReference>
<proteinExistence type="predicted"/>
<gene>
    <name evidence="2" type="ORF">SAMN05444320_107197</name>
</gene>
<organism evidence="2 3">
    <name type="scientific">Streptoalloteichus hindustanus</name>
    <dbReference type="NCBI Taxonomy" id="2017"/>
    <lineage>
        <taxon>Bacteria</taxon>
        <taxon>Bacillati</taxon>
        <taxon>Actinomycetota</taxon>
        <taxon>Actinomycetes</taxon>
        <taxon>Pseudonocardiales</taxon>
        <taxon>Pseudonocardiaceae</taxon>
        <taxon>Streptoalloteichus</taxon>
    </lineage>
</organism>
<keyword evidence="3" id="KW-1185">Reference proteome</keyword>
<evidence type="ECO:0000313" key="3">
    <source>
        <dbReference type="Proteomes" id="UP000184501"/>
    </source>
</evidence>
<evidence type="ECO:0000313" key="2">
    <source>
        <dbReference type="EMBL" id="SHG25311.1"/>
    </source>
</evidence>
<protein>
    <submittedName>
        <fullName evidence="2">Uncharacterized protein</fullName>
    </submittedName>
</protein>
<dbReference type="EMBL" id="FQVN01000007">
    <property type="protein sequence ID" value="SHG25311.1"/>
    <property type="molecule type" value="Genomic_DNA"/>
</dbReference>
<feature type="region of interest" description="Disordered" evidence="1">
    <location>
        <begin position="43"/>
        <end position="63"/>
    </location>
</feature>